<accession>A0A0C2WK35</accession>
<protein>
    <submittedName>
        <fullName evidence="2">Uncharacterized protein</fullName>
    </submittedName>
</protein>
<evidence type="ECO:0000313" key="3">
    <source>
        <dbReference type="Proteomes" id="UP000054549"/>
    </source>
</evidence>
<dbReference type="HOGENOM" id="CLU_013429_1_0_1"/>
<feature type="compositionally biased region" description="Polar residues" evidence="1">
    <location>
        <begin position="8"/>
        <end position="22"/>
    </location>
</feature>
<dbReference type="EMBL" id="KN818417">
    <property type="protein sequence ID" value="KIL56518.1"/>
    <property type="molecule type" value="Genomic_DNA"/>
</dbReference>
<evidence type="ECO:0000256" key="1">
    <source>
        <dbReference type="SAM" id="MobiDB-lite"/>
    </source>
</evidence>
<proteinExistence type="predicted"/>
<keyword evidence="3" id="KW-1185">Reference proteome</keyword>
<reference evidence="2 3" key="1">
    <citation type="submission" date="2014-04" db="EMBL/GenBank/DDBJ databases">
        <title>Evolutionary Origins and Diversification of the Mycorrhizal Mutualists.</title>
        <authorList>
            <consortium name="DOE Joint Genome Institute"/>
            <consortium name="Mycorrhizal Genomics Consortium"/>
            <person name="Kohler A."/>
            <person name="Kuo A."/>
            <person name="Nagy L.G."/>
            <person name="Floudas D."/>
            <person name="Copeland A."/>
            <person name="Barry K.W."/>
            <person name="Cichocki N."/>
            <person name="Veneault-Fourrey C."/>
            <person name="LaButti K."/>
            <person name="Lindquist E.A."/>
            <person name="Lipzen A."/>
            <person name="Lundell T."/>
            <person name="Morin E."/>
            <person name="Murat C."/>
            <person name="Riley R."/>
            <person name="Ohm R."/>
            <person name="Sun H."/>
            <person name="Tunlid A."/>
            <person name="Henrissat B."/>
            <person name="Grigoriev I.V."/>
            <person name="Hibbett D.S."/>
            <person name="Martin F."/>
        </authorList>
    </citation>
    <scope>NUCLEOTIDE SEQUENCE [LARGE SCALE GENOMIC DNA]</scope>
    <source>
        <strain evidence="2 3">Koide BX008</strain>
    </source>
</reference>
<dbReference type="OrthoDB" id="3263880at2759"/>
<sequence>MPPRKVRSTSTAMAASNTQHPNAQPPKSPGKQVSACAPCRTRGFDCVVTSKTYHPRIPYVQIADNVVRTTPDVSKSKVSNATGAVGGRGRSKPSMIAALQPEFFTSKFWTWFCIQHPVLDPNEFSQRYIAHVEGKNAIGPEGVIIAMLLVVWAASFGLDEFGSPIKHHDSFTNSDMQLTIDFNSHEVISAFSSHNEPSQDGKDRCKQSISVMLLQILELIGMCGILRRPTLDGVRVLLLVVPLMEDNPYLEKAVIHEAAFSHTRILRAASSTLEESDSFTRIFLYGHVQGITTTLKCGHPVFRSGDIDTLRNMISLLTDKPAISTASLSKVGNQMMQLILVPLHLGSVCCKFLSVIVSLKSMRQVEEHNLVKSNGMREIWQDLEQCWHELFSIKSDAIAESEKDSIEHLADAWLIFIFECYNWILESLKRLAFGVDPHENSPHTLSSYAPGPASQSSSSSPSLPLSQLYLEARMRCVQLLPRVLRIIRYHLKKRGGSSDMPGLFAWDAGLVRDGCFYAGLLAADLYNDIQCLGGHDSEDQGEESEDCIAPEEGVNLILSALAEMHWVFSKSEERSETIRLALHHSREKLQNTNSVAVHNQCSMVMASVTGAADLGVAFPTPQQGEPAPYTRCGTGSDGWTDYTPFTAASSAQVLSSQGSFAFLSPYECGQIEHQAALNDSRGAQVAVEIGSYCLASDSFRPDTLFPTTINGSVDYVSTTLPDTCV</sequence>
<dbReference type="STRING" id="946122.A0A0C2WK35"/>
<evidence type="ECO:0000313" key="2">
    <source>
        <dbReference type="EMBL" id="KIL56518.1"/>
    </source>
</evidence>
<gene>
    <name evidence="2" type="ORF">M378DRAFT_17016</name>
</gene>
<feature type="region of interest" description="Disordered" evidence="1">
    <location>
        <begin position="1"/>
        <end position="32"/>
    </location>
</feature>
<dbReference type="AlphaFoldDB" id="A0A0C2WK35"/>
<name>A0A0C2WK35_AMAMK</name>
<dbReference type="InParanoid" id="A0A0C2WK35"/>
<organism evidence="2 3">
    <name type="scientific">Amanita muscaria (strain Koide BX008)</name>
    <dbReference type="NCBI Taxonomy" id="946122"/>
    <lineage>
        <taxon>Eukaryota</taxon>
        <taxon>Fungi</taxon>
        <taxon>Dikarya</taxon>
        <taxon>Basidiomycota</taxon>
        <taxon>Agaricomycotina</taxon>
        <taxon>Agaricomycetes</taxon>
        <taxon>Agaricomycetidae</taxon>
        <taxon>Agaricales</taxon>
        <taxon>Pluteineae</taxon>
        <taxon>Amanitaceae</taxon>
        <taxon>Amanita</taxon>
    </lineage>
</organism>
<dbReference type="Proteomes" id="UP000054549">
    <property type="component" value="Unassembled WGS sequence"/>
</dbReference>